<gene>
    <name evidence="2" type="ORF">UX85_C0005G0022</name>
</gene>
<feature type="transmembrane region" description="Helical" evidence="1">
    <location>
        <begin position="84"/>
        <end position="101"/>
    </location>
</feature>
<reference evidence="2 3" key="1">
    <citation type="journal article" date="2015" name="Nature">
        <title>rRNA introns, odd ribosomes, and small enigmatic genomes across a large radiation of phyla.</title>
        <authorList>
            <person name="Brown C.T."/>
            <person name="Hug L.A."/>
            <person name="Thomas B.C."/>
            <person name="Sharon I."/>
            <person name="Castelle C.J."/>
            <person name="Singh A."/>
            <person name="Wilkins M.J."/>
            <person name="Williams K.H."/>
            <person name="Banfield J.F."/>
        </authorList>
    </citation>
    <scope>NUCLEOTIDE SEQUENCE [LARGE SCALE GENOMIC DNA]</scope>
</reference>
<evidence type="ECO:0000313" key="2">
    <source>
        <dbReference type="EMBL" id="KKU60984.1"/>
    </source>
</evidence>
<evidence type="ECO:0000256" key="1">
    <source>
        <dbReference type="SAM" id="Phobius"/>
    </source>
</evidence>
<accession>A0A0G1RUI4</accession>
<feature type="transmembrane region" description="Helical" evidence="1">
    <location>
        <begin position="50"/>
        <end position="72"/>
    </location>
</feature>
<keyword evidence="1" id="KW-1133">Transmembrane helix</keyword>
<keyword evidence="1" id="KW-0472">Membrane</keyword>
<proteinExistence type="predicted"/>
<dbReference type="EMBL" id="LCNT01000005">
    <property type="protein sequence ID" value="KKU60984.1"/>
    <property type="molecule type" value="Genomic_DNA"/>
</dbReference>
<feature type="transmembrane region" description="Helical" evidence="1">
    <location>
        <begin position="265"/>
        <end position="283"/>
    </location>
</feature>
<feature type="transmembrane region" description="Helical" evidence="1">
    <location>
        <begin position="107"/>
        <end position="127"/>
    </location>
</feature>
<comment type="caution">
    <text evidence="2">The sequence shown here is derived from an EMBL/GenBank/DDBJ whole genome shotgun (WGS) entry which is preliminary data.</text>
</comment>
<keyword evidence="1" id="KW-0812">Transmembrane</keyword>
<feature type="transmembrane region" description="Helical" evidence="1">
    <location>
        <begin position="337"/>
        <end position="357"/>
    </location>
</feature>
<organism evidence="2 3">
    <name type="scientific">Candidatus Beckwithbacteria bacterium GW2011_GWB1_47_15</name>
    <dbReference type="NCBI Taxonomy" id="1618371"/>
    <lineage>
        <taxon>Bacteria</taxon>
        <taxon>Candidatus Beckwithiibacteriota</taxon>
    </lineage>
</organism>
<sequence>MKREGWLLTGLLVLALAIRLPHLVGNTIPFSFDHGRDSLAALNIVKSHDLRFIGPWTSIPGLFFGPLWYWLLAGAFLFGGGHPLAGAGLMVALALVQVWLAQKFLGVYEAAIIAFAPLWLVVSTGAVNPFPMTLVGLVVVILVKNIVKAGHASLKQIFALTLTVGLGWHFSSALSLFYLVSLPAIFIFRKIKLSLKKVGWAFVGFLLPFVPQGLFELKHNFAEVRAVVDYFSRGESQKINLGKIKLVTASFLNELRLAVLPDQKFFYWLGLTVLIVGLVRAIKTSKGTRLWPEYLILTCLPLVGFWWLHYNPWYVYGLLPVAVAAAGDILRQLPRALAVGYLALLVASSGISLAGYLRAEKARLATNKAFLAAKMAAVDYVYQQAEGKPFSSYQYLPEIYDYAYQYLYIFNGFGGRSLPVEFSYQPGEITYVPEKPQLLSKLPETSGAAEKIFLIIEKPENIHHYPLSAWLERLPIGEVVSRQRLGPELEVWEATKQ</sequence>
<evidence type="ECO:0008006" key="4">
    <source>
        <dbReference type="Google" id="ProtNLM"/>
    </source>
</evidence>
<evidence type="ECO:0000313" key="3">
    <source>
        <dbReference type="Proteomes" id="UP000033860"/>
    </source>
</evidence>
<protein>
    <recommendedName>
        <fullName evidence="4">Glycosyltransferase RgtA/B/C/D-like domain-containing protein</fullName>
    </recommendedName>
</protein>
<dbReference type="Proteomes" id="UP000033860">
    <property type="component" value="Unassembled WGS sequence"/>
</dbReference>
<dbReference type="AlphaFoldDB" id="A0A0G1RUI4"/>
<feature type="transmembrane region" description="Helical" evidence="1">
    <location>
        <begin position="166"/>
        <end position="186"/>
    </location>
</feature>
<name>A0A0G1RUI4_9BACT</name>
<feature type="transmembrane region" description="Helical" evidence="1">
    <location>
        <begin position="198"/>
        <end position="215"/>
    </location>
</feature>
<feature type="transmembrane region" description="Helical" evidence="1">
    <location>
        <begin position="290"/>
        <end position="307"/>
    </location>
</feature>
<feature type="transmembrane region" description="Helical" evidence="1">
    <location>
        <begin position="134"/>
        <end position="154"/>
    </location>
</feature>